<gene>
    <name evidence="1" type="ORF">DCAF_LOCUS20501</name>
</gene>
<dbReference type="AlphaFoldDB" id="A0AAV1SCD6"/>
<dbReference type="SUPFAM" id="SSF57850">
    <property type="entry name" value="RING/U-box"/>
    <property type="match status" value="1"/>
</dbReference>
<accession>A0AAV1SCD6</accession>
<keyword evidence="2" id="KW-1185">Reference proteome</keyword>
<reference evidence="1 2" key="1">
    <citation type="submission" date="2024-01" db="EMBL/GenBank/DDBJ databases">
        <authorList>
            <person name="Waweru B."/>
        </authorList>
    </citation>
    <scope>NUCLEOTIDE SEQUENCE [LARGE SCALE GENOMIC DNA]</scope>
</reference>
<evidence type="ECO:0000313" key="1">
    <source>
        <dbReference type="EMBL" id="CAK7347812.1"/>
    </source>
</evidence>
<evidence type="ECO:0008006" key="3">
    <source>
        <dbReference type="Google" id="ProtNLM"/>
    </source>
</evidence>
<evidence type="ECO:0000313" key="2">
    <source>
        <dbReference type="Proteomes" id="UP001314170"/>
    </source>
</evidence>
<sequence>MEEELEVARRKVSHLQAQTEGSSIVEKLQQELREYREIVKCSICLDRPKESLNVRCPTSRHPFKGAEFYEVMMLSLQNAIICSAIPVYRELLKVVIASVQYAV</sequence>
<name>A0AAV1SCD6_9ROSI</name>
<proteinExistence type="predicted"/>
<organism evidence="1 2">
    <name type="scientific">Dovyalis caffra</name>
    <dbReference type="NCBI Taxonomy" id="77055"/>
    <lineage>
        <taxon>Eukaryota</taxon>
        <taxon>Viridiplantae</taxon>
        <taxon>Streptophyta</taxon>
        <taxon>Embryophyta</taxon>
        <taxon>Tracheophyta</taxon>
        <taxon>Spermatophyta</taxon>
        <taxon>Magnoliopsida</taxon>
        <taxon>eudicotyledons</taxon>
        <taxon>Gunneridae</taxon>
        <taxon>Pentapetalae</taxon>
        <taxon>rosids</taxon>
        <taxon>fabids</taxon>
        <taxon>Malpighiales</taxon>
        <taxon>Salicaceae</taxon>
        <taxon>Flacourtieae</taxon>
        <taxon>Dovyalis</taxon>
    </lineage>
</organism>
<protein>
    <recommendedName>
        <fullName evidence="3">RING-type E3 ubiquitin transferase</fullName>
    </recommendedName>
</protein>
<dbReference type="Proteomes" id="UP001314170">
    <property type="component" value="Unassembled WGS sequence"/>
</dbReference>
<comment type="caution">
    <text evidence="1">The sequence shown here is derived from an EMBL/GenBank/DDBJ whole genome shotgun (WGS) entry which is preliminary data.</text>
</comment>
<dbReference type="EMBL" id="CAWUPB010001173">
    <property type="protein sequence ID" value="CAK7347812.1"/>
    <property type="molecule type" value="Genomic_DNA"/>
</dbReference>